<evidence type="ECO:0008006" key="4">
    <source>
        <dbReference type="Google" id="ProtNLM"/>
    </source>
</evidence>
<protein>
    <recommendedName>
        <fullName evidence="4">DUF4389 domain-containing protein</fullName>
    </recommendedName>
</protein>
<evidence type="ECO:0000313" key="2">
    <source>
        <dbReference type="EMBL" id="TKJ44025.1"/>
    </source>
</evidence>
<dbReference type="Proteomes" id="UP000317778">
    <property type="component" value="Unassembled WGS sequence"/>
</dbReference>
<dbReference type="InterPro" id="IPR025498">
    <property type="entry name" value="DUF4389"/>
</dbReference>
<dbReference type="AlphaFoldDB" id="A0A532V9Z6"/>
<gene>
    <name evidence="2" type="ORF">CEE36_02590</name>
</gene>
<keyword evidence="1" id="KW-1133">Transmembrane helix</keyword>
<reference evidence="2 3" key="1">
    <citation type="submission" date="2017-06" db="EMBL/GenBank/DDBJ databases">
        <title>Novel microbial phyla capable of carbon fixation and sulfur reduction in deep-sea sediments.</title>
        <authorList>
            <person name="Huang J."/>
            <person name="Baker B."/>
            <person name="Wang Y."/>
        </authorList>
    </citation>
    <scope>NUCLEOTIDE SEQUENCE [LARGE SCALE GENOMIC DNA]</scope>
    <source>
        <strain evidence="2">B3_TA06</strain>
    </source>
</reference>
<proteinExistence type="predicted"/>
<sequence>MSPIEYPVHYKVDHPEKLSRGLLFLRLFLAWIYVGIPHGFLLFFIGIAAFVVMIIAWFAVLFTAKYPKWAFNFVLFYWRWQLRVLAYLYYMTDVYPPFTGKEIEGHPVHFSIDYPERLSRGLLFLRLFLGWAYIWIPHYLILWPLLMAVSFIVSASWWVILFTGRYPRNMFNLIVGVYRWYLRVMAYSGFMTDRYPPFTDEE</sequence>
<comment type="caution">
    <text evidence="2">The sequence shown here is derived from an EMBL/GenBank/DDBJ whole genome shotgun (WGS) entry which is preliminary data.</text>
</comment>
<organism evidence="2 3">
    <name type="scientific">candidate division TA06 bacterium B3_TA06</name>
    <dbReference type="NCBI Taxonomy" id="2012487"/>
    <lineage>
        <taxon>Bacteria</taxon>
        <taxon>Bacteria division TA06</taxon>
    </lineage>
</organism>
<feature type="transmembrane region" description="Helical" evidence="1">
    <location>
        <begin position="142"/>
        <end position="162"/>
    </location>
</feature>
<name>A0A532V9Z6_UNCT6</name>
<dbReference type="Pfam" id="PF14333">
    <property type="entry name" value="DUF4389"/>
    <property type="match status" value="2"/>
</dbReference>
<accession>A0A532V9Z6</accession>
<evidence type="ECO:0000313" key="3">
    <source>
        <dbReference type="Proteomes" id="UP000317778"/>
    </source>
</evidence>
<feature type="transmembrane region" description="Helical" evidence="1">
    <location>
        <begin position="40"/>
        <end position="62"/>
    </location>
</feature>
<keyword evidence="1" id="KW-0812">Transmembrane</keyword>
<keyword evidence="1" id="KW-0472">Membrane</keyword>
<evidence type="ECO:0000256" key="1">
    <source>
        <dbReference type="SAM" id="Phobius"/>
    </source>
</evidence>
<dbReference type="EMBL" id="NJBO01000002">
    <property type="protein sequence ID" value="TKJ44025.1"/>
    <property type="molecule type" value="Genomic_DNA"/>
</dbReference>